<organism evidence="2 3">
    <name type="scientific">Sphingomonas yabuuchiae</name>
    <dbReference type="NCBI Taxonomy" id="172044"/>
    <lineage>
        <taxon>Bacteria</taxon>
        <taxon>Pseudomonadati</taxon>
        <taxon>Pseudomonadota</taxon>
        <taxon>Alphaproteobacteria</taxon>
        <taxon>Sphingomonadales</taxon>
        <taxon>Sphingomonadaceae</taxon>
        <taxon>Sphingomonas</taxon>
    </lineage>
</organism>
<protein>
    <recommendedName>
        <fullName evidence="4">Phage head-tail adaptor</fullName>
    </recommendedName>
</protein>
<dbReference type="PATRIC" id="fig|172044.3.peg.2743"/>
<dbReference type="AlphaFoldDB" id="A0A147IZ04"/>
<gene>
    <name evidence="2" type="ORF">NS355_02385</name>
</gene>
<dbReference type="EMBL" id="LDTF01000007">
    <property type="protein sequence ID" value="KTW01056.1"/>
    <property type="molecule type" value="Genomic_DNA"/>
</dbReference>
<dbReference type="RefSeq" id="WP_058744190.1">
    <property type="nucleotide sequence ID" value="NZ_LDTF01000007.1"/>
</dbReference>
<comment type="caution">
    <text evidence="2">The sequence shown here is derived from an EMBL/GenBank/DDBJ whole genome shotgun (WGS) entry which is preliminary data.</text>
</comment>
<dbReference type="OrthoDB" id="7506397at2"/>
<dbReference type="Gene3D" id="2.40.10.270">
    <property type="entry name" value="Bacteriophage SPP1 head-tail adaptor protein"/>
    <property type="match status" value="1"/>
</dbReference>
<dbReference type="Proteomes" id="UP000073923">
    <property type="component" value="Unassembled WGS sequence"/>
</dbReference>
<evidence type="ECO:0000313" key="3">
    <source>
        <dbReference type="Proteomes" id="UP000073923"/>
    </source>
</evidence>
<evidence type="ECO:0000256" key="1">
    <source>
        <dbReference type="SAM" id="MobiDB-lite"/>
    </source>
</evidence>
<feature type="region of interest" description="Disordered" evidence="1">
    <location>
        <begin position="1"/>
        <end position="31"/>
    </location>
</feature>
<accession>A0A147IZ04</accession>
<evidence type="ECO:0000313" key="2">
    <source>
        <dbReference type="EMBL" id="KTW01056.1"/>
    </source>
</evidence>
<dbReference type="Pfam" id="PF05521">
    <property type="entry name" value="Phage_HCP"/>
    <property type="match status" value="1"/>
</dbReference>
<reference evidence="2 3" key="1">
    <citation type="journal article" date="2016" name="Front. Microbiol.">
        <title>Genomic Resource of Rice Seed Associated Bacteria.</title>
        <authorList>
            <person name="Midha S."/>
            <person name="Bansal K."/>
            <person name="Sharma S."/>
            <person name="Kumar N."/>
            <person name="Patil P.P."/>
            <person name="Chaudhry V."/>
            <person name="Patil P.B."/>
        </authorList>
    </citation>
    <scope>NUCLEOTIDE SEQUENCE [LARGE SCALE GENOMIC DNA]</scope>
    <source>
        <strain evidence="2 3">NS355</strain>
    </source>
</reference>
<proteinExistence type="predicted"/>
<sequence>MAGKDQRAAFRPNKRVQLEQPEADKTFGGAGRGKWVSVTSGKIWAEVRDTLPSRGENLSEGLTIAKRPARIRIRYRPGLTARMRFIVDGRVLQIVAGPAEIGRRYLIEFMAEETTPAGNPA</sequence>
<name>A0A147IZ04_9SPHN</name>
<dbReference type="NCBIfam" id="TIGR01563">
    <property type="entry name" value="gp16_SPP1"/>
    <property type="match status" value="1"/>
</dbReference>
<dbReference type="InterPro" id="IPR008767">
    <property type="entry name" value="Phage_SPP1_head-tail_adaptor"/>
</dbReference>
<evidence type="ECO:0008006" key="4">
    <source>
        <dbReference type="Google" id="ProtNLM"/>
    </source>
</evidence>
<dbReference type="InterPro" id="IPR038666">
    <property type="entry name" value="SSP1_head-tail_sf"/>
</dbReference>